<dbReference type="GO" id="GO:0051301">
    <property type="term" value="P:cell division"/>
    <property type="evidence" value="ECO:0007669"/>
    <property type="project" value="UniProtKB-KW"/>
</dbReference>
<dbReference type="PANTHER" id="PTHR34298:SF2">
    <property type="entry name" value="SEGREGATION AND CONDENSATION PROTEIN B"/>
    <property type="match status" value="1"/>
</dbReference>
<dbReference type="InterPro" id="IPR005234">
    <property type="entry name" value="ScpB_csome_segregation"/>
</dbReference>
<evidence type="ECO:0000256" key="3">
    <source>
        <dbReference type="ARBA" id="ARBA00022829"/>
    </source>
</evidence>
<dbReference type="PANTHER" id="PTHR34298">
    <property type="entry name" value="SEGREGATION AND CONDENSATION PROTEIN B"/>
    <property type="match status" value="1"/>
</dbReference>
<dbReference type="AlphaFoldDB" id="A0A0G0UJ41"/>
<dbReference type="SUPFAM" id="SSF46785">
    <property type="entry name" value="Winged helix' DNA-binding domain"/>
    <property type="match status" value="2"/>
</dbReference>
<reference evidence="5 6" key="1">
    <citation type="journal article" date="2015" name="Nature">
        <title>rRNA introns, odd ribosomes, and small enigmatic genomes across a large radiation of phyla.</title>
        <authorList>
            <person name="Brown C.T."/>
            <person name="Hug L.A."/>
            <person name="Thomas B.C."/>
            <person name="Sharon I."/>
            <person name="Castelle C.J."/>
            <person name="Singh A."/>
            <person name="Wilkins M.J."/>
            <person name="Williams K.H."/>
            <person name="Banfield J.F."/>
        </authorList>
    </citation>
    <scope>NUCLEOTIDE SEQUENCE [LARGE SCALE GENOMIC DNA]</scope>
</reference>
<evidence type="ECO:0000256" key="2">
    <source>
        <dbReference type="ARBA" id="ARBA00022618"/>
    </source>
</evidence>
<dbReference type="InterPro" id="IPR036390">
    <property type="entry name" value="WH_DNA-bd_sf"/>
</dbReference>
<organism evidence="5 6">
    <name type="scientific">Candidatus Uhrbacteria bacterium GW2011_GWC2_41_11</name>
    <dbReference type="NCBI Taxonomy" id="1618985"/>
    <lineage>
        <taxon>Bacteria</taxon>
        <taxon>Candidatus Uhriibacteriota</taxon>
    </lineage>
</organism>
<dbReference type="Gene3D" id="1.10.10.10">
    <property type="entry name" value="Winged helix-like DNA-binding domain superfamily/Winged helix DNA-binding domain"/>
    <property type="match status" value="2"/>
</dbReference>
<proteinExistence type="predicted"/>
<dbReference type="NCBIfam" id="TIGR00281">
    <property type="entry name" value="SMC-Scp complex subunit ScpB"/>
    <property type="match status" value="1"/>
</dbReference>
<evidence type="ECO:0000256" key="1">
    <source>
        <dbReference type="ARBA" id="ARBA00022490"/>
    </source>
</evidence>
<keyword evidence="3" id="KW-0159">Chromosome partition</keyword>
<name>A0A0G0UJ41_9BACT</name>
<keyword evidence="1" id="KW-0963">Cytoplasm</keyword>
<dbReference type="Proteomes" id="UP000034616">
    <property type="component" value="Unassembled WGS sequence"/>
</dbReference>
<evidence type="ECO:0000313" key="6">
    <source>
        <dbReference type="Proteomes" id="UP000034616"/>
    </source>
</evidence>
<protein>
    <submittedName>
        <fullName evidence="5">Segregation and condensation protein B</fullName>
    </submittedName>
</protein>
<dbReference type="GO" id="GO:0051304">
    <property type="term" value="P:chromosome separation"/>
    <property type="evidence" value="ECO:0007669"/>
    <property type="project" value="InterPro"/>
</dbReference>
<dbReference type="PATRIC" id="fig|1618985.3.peg.201"/>
<dbReference type="EMBL" id="LCAH01000002">
    <property type="protein sequence ID" value="KKR87546.1"/>
    <property type="molecule type" value="Genomic_DNA"/>
</dbReference>
<accession>A0A0G0UJ41</accession>
<evidence type="ECO:0000313" key="5">
    <source>
        <dbReference type="EMBL" id="KKR87546.1"/>
    </source>
</evidence>
<dbReference type="InterPro" id="IPR036388">
    <property type="entry name" value="WH-like_DNA-bd_sf"/>
</dbReference>
<comment type="caution">
    <text evidence="5">The sequence shown here is derived from an EMBL/GenBank/DDBJ whole genome shotgun (WGS) entry which is preliminary data.</text>
</comment>
<sequence length="186" mass="20916">MLTAKIEAILFAAGKPIEIKTVVRILGVSQEIIREAIEELKQYLNVSDSGIHVLEHEEKLQLVTNPDFSEVVKHLAKEEVSGELTRPSLETLTVIAYRGPMSKPEIEQIRGVNCTLILRNLLLRGLIEEREDVERLQPVYTVSVDLLRHLGLHHMNELPGYNGLHANERIDKMLAELASVQVESNG</sequence>
<keyword evidence="4" id="KW-0131">Cell cycle</keyword>
<dbReference type="PIRSF" id="PIRSF019345">
    <property type="entry name" value="ScpB"/>
    <property type="match status" value="1"/>
</dbReference>
<evidence type="ECO:0000256" key="4">
    <source>
        <dbReference type="ARBA" id="ARBA00023306"/>
    </source>
</evidence>
<dbReference type="Pfam" id="PF04079">
    <property type="entry name" value="SMC_ScpB"/>
    <property type="match status" value="1"/>
</dbReference>
<gene>
    <name evidence="5" type="ORF">UU35_C0002G0047</name>
</gene>
<keyword evidence="2" id="KW-0132">Cell division</keyword>